<dbReference type="EMBL" id="LR796820">
    <property type="protein sequence ID" value="CAB4168322.1"/>
    <property type="molecule type" value="Genomic_DNA"/>
</dbReference>
<evidence type="ECO:0000313" key="7">
    <source>
        <dbReference type="EMBL" id="CAB5225936.1"/>
    </source>
</evidence>
<dbReference type="EMBL" id="LR796518">
    <property type="protein sequence ID" value="CAB4149458.1"/>
    <property type="molecule type" value="Genomic_DNA"/>
</dbReference>
<dbReference type="EMBL" id="LR797218">
    <property type="protein sequence ID" value="CAB4194958.1"/>
    <property type="molecule type" value="Genomic_DNA"/>
</dbReference>
<reference evidence="6" key="1">
    <citation type="submission" date="2020-05" db="EMBL/GenBank/DDBJ databases">
        <authorList>
            <person name="Chiriac C."/>
            <person name="Salcher M."/>
            <person name="Ghai R."/>
            <person name="Kavagutti S V."/>
        </authorList>
    </citation>
    <scope>NUCLEOTIDE SEQUENCE</scope>
</reference>
<evidence type="ECO:0000313" key="4">
    <source>
        <dbReference type="EMBL" id="CAB4180242.1"/>
    </source>
</evidence>
<sequence>MAIKIPIFADYDNKGVAEAEGAFEAFGTKVGNIAKTAAVAFLAIGTAAAVGAYKAIGKASDLAESVSKIETIFGTGAQGISDFSKTAAKELGISEQSVYDAAGTFGVFGKAAGLGGKDLTDFSNNFTTLSADLASFNNTNPEDAMQAIGAALRGESEPLRRYGVMLDDAALKAEAMAQGIYDGKGPLTQQQKVLAATGVIFKQTSDAQGDFAKTSGGLANQQRIFKAQLANVVTTIGTKLLPIFMQVVDFVSTKLFPVIELLTSAFEKDGFAGIIRIVQEQLPKLKQILLNAISVFWEWLKEAVPPALKALADMMYDLGQWLKNTGLPALAKLLGDGAEALWAWIQEAAPPALKKLGELLSALAKWILDEGLPLLVDKLIVLGNALVEWIKPQIVPMLQKLGELLIAITTWIVTEAVPKIGLQAVKLVGALLGWIAQLLPEAITGIAKFVADLVKHIPSLFFSLIATMVNLGTRLGEDLVSALFEALKGLGSKGLAVGKAFAQGIIDFINRNVIDKINDLLEFKISAFGASYTINPPDIPHIPALAEGGIVTSPTLAMIGEGRGPEAVIPLSKLGSMGFGGSGGGITINVNGGDPNSIVRALQQYNRNIGRLPVQTL</sequence>
<dbReference type="SUPFAM" id="SSF48371">
    <property type="entry name" value="ARM repeat"/>
    <property type="match status" value="1"/>
</dbReference>
<dbReference type="EMBL" id="LR798351">
    <property type="protein sequence ID" value="CAB5225936.1"/>
    <property type="molecule type" value="Genomic_DNA"/>
</dbReference>
<evidence type="ECO:0000313" key="1">
    <source>
        <dbReference type="EMBL" id="CAB4135367.1"/>
    </source>
</evidence>
<dbReference type="EMBL" id="LR797333">
    <property type="protein sequence ID" value="CAB4203811.1"/>
    <property type="molecule type" value="Genomic_DNA"/>
</dbReference>
<proteinExistence type="predicted"/>
<gene>
    <name evidence="4" type="ORF">UFOVP1055_14</name>
    <name evidence="5" type="ORF">UFOVP1270_14</name>
    <name evidence="6" type="ORF">UFOVP1397_14</name>
    <name evidence="7" type="ORF">UFOVP1506_15</name>
    <name evidence="1" type="ORF">UFOVP292_15</name>
    <name evidence="2" type="ORF">UFOVP559_13</name>
    <name evidence="3" type="ORF">UFOVP880_8</name>
</gene>
<protein>
    <submittedName>
        <fullName evidence="6">Uncharacterized protein</fullName>
    </submittedName>
</protein>
<evidence type="ECO:0000313" key="3">
    <source>
        <dbReference type="EMBL" id="CAB4168322.1"/>
    </source>
</evidence>
<dbReference type="EMBL" id="LR796985">
    <property type="protein sequence ID" value="CAB4180242.1"/>
    <property type="molecule type" value="Genomic_DNA"/>
</dbReference>
<evidence type="ECO:0000313" key="2">
    <source>
        <dbReference type="EMBL" id="CAB4149458.1"/>
    </source>
</evidence>
<evidence type="ECO:0000313" key="5">
    <source>
        <dbReference type="EMBL" id="CAB4194958.1"/>
    </source>
</evidence>
<organism evidence="6">
    <name type="scientific">uncultured Caudovirales phage</name>
    <dbReference type="NCBI Taxonomy" id="2100421"/>
    <lineage>
        <taxon>Viruses</taxon>
        <taxon>Duplodnaviria</taxon>
        <taxon>Heunggongvirae</taxon>
        <taxon>Uroviricota</taxon>
        <taxon>Caudoviricetes</taxon>
        <taxon>Peduoviridae</taxon>
        <taxon>Maltschvirus</taxon>
        <taxon>Maltschvirus maltsch</taxon>
    </lineage>
</organism>
<accession>A0A6J5S5P8</accession>
<dbReference type="InterPro" id="IPR016024">
    <property type="entry name" value="ARM-type_fold"/>
</dbReference>
<dbReference type="EMBL" id="LR796298">
    <property type="protein sequence ID" value="CAB4135367.1"/>
    <property type="molecule type" value="Genomic_DNA"/>
</dbReference>
<name>A0A6J5S5P8_9CAUD</name>
<evidence type="ECO:0000313" key="6">
    <source>
        <dbReference type="EMBL" id="CAB4203811.1"/>
    </source>
</evidence>